<evidence type="ECO:0000313" key="1">
    <source>
        <dbReference type="EMBL" id="WLR42806.1"/>
    </source>
</evidence>
<organism evidence="1 2">
    <name type="scientific">Bacillus carboniphilus</name>
    <dbReference type="NCBI Taxonomy" id="86663"/>
    <lineage>
        <taxon>Bacteria</taxon>
        <taxon>Bacillati</taxon>
        <taxon>Bacillota</taxon>
        <taxon>Bacilli</taxon>
        <taxon>Bacillales</taxon>
        <taxon>Bacillaceae</taxon>
        <taxon>Bacillus</taxon>
    </lineage>
</organism>
<name>A0ABY9JTT5_9BACI</name>
<keyword evidence="2" id="KW-1185">Reference proteome</keyword>
<protein>
    <recommendedName>
        <fullName evidence="3">ATP-grasp domain-containing protein</fullName>
    </recommendedName>
</protein>
<dbReference type="Pfam" id="PF14398">
    <property type="entry name" value="ATPgrasp_YheCD"/>
    <property type="match status" value="1"/>
</dbReference>
<gene>
    <name evidence="1" type="ORF">LC087_00750</name>
</gene>
<accession>A0ABY9JTT5</accession>
<evidence type="ECO:0008006" key="3">
    <source>
        <dbReference type="Google" id="ProtNLM"/>
    </source>
</evidence>
<dbReference type="Proteomes" id="UP001197974">
    <property type="component" value="Chromosome"/>
</dbReference>
<reference evidence="1 2" key="1">
    <citation type="submission" date="2023-06" db="EMBL/GenBank/DDBJ databases">
        <title>Five Gram-positive bacteria isolated from mangrove sediments in Shenzhen, Guangdong, China.</title>
        <authorList>
            <person name="Yu S."/>
            <person name="Zheng W."/>
            <person name="Huang Y."/>
        </authorList>
    </citation>
    <scope>NUCLEOTIDE SEQUENCE [LARGE SCALE GENOMIC DNA]</scope>
    <source>
        <strain evidence="1 2">SaN35-3</strain>
    </source>
</reference>
<dbReference type="RefSeq" id="WP_306019811.1">
    <property type="nucleotide sequence ID" value="NZ_CP129013.1"/>
</dbReference>
<dbReference type="InterPro" id="IPR026838">
    <property type="entry name" value="YheC/D"/>
</dbReference>
<proteinExistence type="predicted"/>
<dbReference type="EMBL" id="CP129013">
    <property type="protein sequence ID" value="WLR42806.1"/>
    <property type="molecule type" value="Genomic_DNA"/>
</dbReference>
<evidence type="ECO:0000313" key="2">
    <source>
        <dbReference type="Proteomes" id="UP001197974"/>
    </source>
</evidence>
<sequence length="312" mass="36328">MIITKTSLRKLKSERNTSTVAISTPLASLISLGNKNNCRMKIGGHTILVSIVCINETDSCIYISNDLINLFSLPFHPIDIHLRYDEKINVIEMGPVIAIVTEVVSSSTQRVHFGNIHDFCIEMHEECLKRGALFYVTSMSSLATEEKRIEGYIFDNEKWTLTPVPYPSIVHNRIHSRRMEQSVKFRKLLQKLHYGQTPIFNERFLNKWEVHELLLNQTHLLPYLPQTERILSQQQWDIYVNDFEKVYLKPIYGSQGKKIMVIKKTENGQFIQVNQDDSQEPINQNEMYEKIYPTVKKRTLYYSEGHQAHSIP</sequence>